<proteinExistence type="predicted"/>
<protein>
    <recommendedName>
        <fullName evidence="3">Transcriptional regulator</fullName>
    </recommendedName>
</protein>
<reference evidence="2" key="1">
    <citation type="journal article" date="2019" name="Int. J. Syst. Evol. Microbiol.">
        <title>The Global Catalogue of Microorganisms (GCM) 10K type strain sequencing project: providing services to taxonomists for standard genome sequencing and annotation.</title>
        <authorList>
            <consortium name="The Broad Institute Genomics Platform"/>
            <consortium name="The Broad Institute Genome Sequencing Center for Infectious Disease"/>
            <person name="Wu L."/>
            <person name="Ma J."/>
        </authorList>
    </citation>
    <scope>NUCLEOTIDE SEQUENCE [LARGE SCALE GENOMIC DNA]</scope>
    <source>
        <strain evidence="2">JCM 9092</strain>
    </source>
</reference>
<dbReference type="Proteomes" id="UP001501637">
    <property type="component" value="Unassembled WGS sequence"/>
</dbReference>
<dbReference type="SUPFAM" id="SSF47413">
    <property type="entry name" value="lambda repressor-like DNA-binding domains"/>
    <property type="match status" value="1"/>
</dbReference>
<gene>
    <name evidence="1" type="ORF">GCM10010449_67320</name>
</gene>
<name>A0ABP6N725_9ACTN</name>
<evidence type="ECO:0000313" key="1">
    <source>
        <dbReference type="EMBL" id="GAA3137529.1"/>
    </source>
</evidence>
<dbReference type="Pfam" id="PF13560">
    <property type="entry name" value="HTH_31"/>
    <property type="match status" value="1"/>
</dbReference>
<sequence>MSTTLEPIELPDWAWERAEVRQALRARNIGAVFRCVQQYAGASQARIATAVGMAQGRVNEIINGRREVSRLDVYERIANGLRMPDDARHLLGLAAGREKHSGGAAFDLAAFPEVVRVYATQHSAGEEIQQQAREAAELDVLAVRGLGLIGLNDSLLRACLPREQGGKDLRVRVLLLDPDSNALVQRAAEIGESAESLAGGVRLAEARLRELADHCDIEVYRYRMLPTWRLIRTDSTMFVSAFDAGWEGHESATYKVMETPHGPLYRGFRRMFEAVMEGAERTVWRKGNGA</sequence>
<comment type="caution">
    <text evidence="1">The sequence shown here is derived from an EMBL/GenBank/DDBJ whole genome shotgun (WGS) entry which is preliminary data.</text>
</comment>
<keyword evidence="2" id="KW-1185">Reference proteome</keyword>
<dbReference type="Gene3D" id="1.10.260.40">
    <property type="entry name" value="lambda repressor-like DNA-binding domains"/>
    <property type="match status" value="1"/>
</dbReference>
<evidence type="ECO:0008006" key="3">
    <source>
        <dbReference type="Google" id="ProtNLM"/>
    </source>
</evidence>
<dbReference type="InterPro" id="IPR010982">
    <property type="entry name" value="Lambda_DNA-bd_dom_sf"/>
</dbReference>
<evidence type="ECO:0000313" key="2">
    <source>
        <dbReference type="Proteomes" id="UP001501637"/>
    </source>
</evidence>
<accession>A0ABP6N725</accession>
<dbReference type="EMBL" id="BAAAUG010000148">
    <property type="protein sequence ID" value="GAA3137529.1"/>
    <property type="molecule type" value="Genomic_DNA"/>
</dbReference>
<dbReference type="InterPro" id="IPR001387">
    <property type="entry name" value="Cro/C1-type_HTH"/>
</dbReference>
<dbReference type="RefSeq" id="WP_344527516.1">
    <property type="nucleotide sequence ID" value="NZ_BAAAUG010000148.1"/>
</dbReference>
<dbReference type="CDD" id="cd00093">
    <property type="entry name" value="HTH_XRE"/>
    <property type="match status" value="1"/>
</dbReference>
<organism evidence="1 2">
    <name type="scientific">Streptomyces rectiviolaceus</name>
    <dbReference type="NCBI Taxonomy" id="332591"/>
    <lineage>
        <taxon>Bacteria</taxon>
        <taxon>Bacillati</taxon>
        <taxon>Actinomycetota</taxon>
        <taxon>Actinomycetes</taxon>
        <taxon>Kitasatosporales</taxon>
        <taxon>Streptomycetaceae</taxon>
        <taxon>Streptomyces</taxon>
    </lineage>
</organism>